<evidence type="ECO:0000256" key="1">
    <source>
        <dbReference type="ARBA" id="ARBA00001966"/>
    </source>
</evidence>
<evidence type="ECO:0000256" key="5">
    <source>
        <dbReference type="ARBA" id="ARBA00023014"/>
    </source>
</evidence>
<dbReference type="InterPro" id="IPR023867">
    <property type="entry name" value="Sulphatase_maturase_rSAM"/>
</dbReference>
<dbReference type="InterPro" id="IPR023885">
    <property type="entry name" value="4Fe4S-binding_SPASM_dom"/>
</dbReference>
<dbReference type="Proteomes" id="UP000061809">
    <property type="component" value="Chromosome"/>
</dbReference>
<organism evidence="8 10">
    <name type="scientific">Bacteroides cellulosilyticus</name>
    <dbReference type="NCBI Taxonomy" id="246787"/>
    <lineage>
        <taxon>Bacteria</taxon>
        <taxon>Pseudomonadati</taxon>
        <taxon>Bacteroidota</taxon>
        <taxon>Bacteroidia</taxon>
        <taxon>Bacteroidales</taxon>
        <taxon>Bacteroidaceae</taxon>
        <taxon>Bacteroides</taxon>
    </lineage>
</organism>
<evidence type="ECO:0000259" key="7">
    <source>
        <dbReference type="Pfam" id="PF04055"/>
    </source>
</evidence>
<dbReference type="InterPro" id="IPR013785">
    <property type="entry name" value="Aldolase_TIM"/>
</dbReference>
<keyword evidence="3" id="KW-0479">Metal-binding</keyword>
<dbReference type="PATRIC" id="fig|246787.4.peg.4563"/>
<comment type="similarity">
    <text evidence="6">Belongs to the radical SAM superfamily. Anaerobic sulfatase-maturating enzyme family.</text>
</comment>
<comment type="cofactor">
    <cofactor evidence="1">
        <name>[4Fe-4S] cluster</name>
        <dbReference type="ChEBI" id="CHEBI:49883"/>
    </cofactor>
</comment>
<dbReference type="SFLD" id="SFLDG01067">
    <property type="entry name" value="SPASM/twitch_domain_containing"/>
    <property type="match status" value="1"/>
</dbReference>
<protein>
    <submittedName>
        <fullName evidence="8">Anaerobic sulfatase-maturating enzyme</fullName>
        <ecNumber evidence="8">1.1.99.-</ecNumber>
    </submittedName>
    <submittedName>
        <fullName evidence="9">Radical SAM protein</fullName>
    </submittedName>
</protein>
<keyword evidence="5" id="KW-0411">Iron-sulfur</keyword>
<evidence type="ECO:0000256" key="3">
    <source>
        <dbReference type="ARBA" id="ARBA00022723"/>
    </source>
</evidence>
<feature type="domain" description="Radical SAM core" evidence="7">
    <location>
        <begin position="92"/>
        <end position="232"/>
    </location>
</feature>
<dbReference type="PANTHER" id="PTHR43273:SF3">
    <property type="entry name" value="ANAEROBIC SULFATASE-MATURATING ENZYME HOMOLOG ASLB-RELATED"/>
    <property type="match status" value="1"/>
</dbReference>
<dbReference type="GO" id="GO:0016491">
    <property type="term" value="F:oxidoreductase activity"/>
    <property type="evidence" value="ECO:0007669"/>
    <property type="project" value="UniProtKB-KW"/>
</dbReference>
<evidence type="ECO:0000313" key="11">
    <source>
        <dbReference type="Proteomes" id="UP000448877"/>
    </source>
</evidence>
<dbReference type="GeneID" id="66309798"/>
<dbReference type="EC" id="1.1.99.-" evidence="8"/>
<evidence type="ECO:0000313" key="10">
    <source>
        <dbReference type="Proteomes" id="UP000061809"/>
    </source>
</evidence>
<dbReference type="STRING" id="246787.BcellWH2_04417"/>
<dbReference type="InterPro" id="IPR007197">
    <property type="entry name" value="rSAM"/>
</dbReference>
<evidence type="ECO:0000256" key="6">
    <source>
        <dbReference type="ARBA" id="ARBA00023601"/>
    </source>
</evidence>
<reference evidence="8 10" key="1">
    <citation type="journal article" date="2015" name="Science">
        <title>Genetic determinants of in vivo fitness and diet responsiveness in multiple human gut Bacteroides.</title>
        <authorList>
            <person name="Wu M."/>
            <person name="McNulty N.P."/>
            <person name="Rodionov D.A."/>
            <person name="Khoroshkin M.S."/>
            <person name="Griffin N.W."/>
            <person name="Cheng J."/>
            <person name="Latreille P."/>
            <person name="Kerstetter R.A."/>
            <person name="Terrapon N."/>
            <person name="Henrissat B."/>
            <person name="Osterman A.L."/>
            <person name="Gordon J.I."/>
        </authorList>
    </citation>
    <scope>NUCLEOTIDE SEQUENCE [LARGE SCALE GENOMIC DNA]</scope>
    <source>
        <strain evidence="8 10">WH2</strain>
    </source>
</reference>
<dbReference type="PANTHER" id="PTHR43273">
    <property type="entry name" value="ANAEROBIC SULFATASE-MATURATING ENZYME HOMOLOG ASLB-RELATED"/>
    <property type="match status" value="1"/>
</dbReference>
<dbReference type="KEGG" id="bcel:BcellWH2_04417"/>
<dbReference type="GO" id="GO:0046872">
    <property type="term" value="F:metal ion binding"/>
    <property type="evidence" value="ECO:0007669"/>
    <property type="project" value="UniProtKB-KW"/>
</dbReference>
<name>A0A0P0G4M0_9BACE</name>
<dbReference type="eggNOG" id="COG0641">
    <property type="taxonomic scope" value="Bacteria"/>
</dbReference>
<dbReference type="UniPathway" id="UPA00782"/>
<keyword evidence="2" id="KW-0949">S-adenosyl-L-methionine</keyword>
<proteinExistence type="inferred from homology"/>
<reference evidence="9 11" key="2">
    <citation type="journal article" date="2019" name="Nat. Med.">
        <title>A library of human gut bacterial isolates paired with longitudinal multiomics data enables mechanistic microbiome research.</title>
        <authorList>
            <person name="Poyet M."/>
            <person name="Groussin M."/>
            <person name="Gibbons S.M."/>
            <person name="Avila-Pacheco J."/>
            <person name="Jiang X."/>
            <person name="Kearney S.M."/>
            <person name="Perrotta A.R."/>
            <person name="Berdy B."/>
            <person name="Zhao S."/>
            <person name="Lieberman T.D."/>
            <person name="Swanson P.K."/>
            <person name="Smith M."/>
            <person name="Roesemann S."/>
            <person name="Alexander J.E."/>
            <person name="Rich S.A."/>
            <person name="Livny J."/>
            <person name="Vlamakis H."/>
            <person name="Clish C."/>
            <person name="Bullock K."/>
            <person name="Deik A."/>
            <person name="Scott J."/>
            <person name="Pierce K.A."/>
            <person name="Xavier R.J."/>
            <person name="Alm E.J."/>
        </authorList>
    </citation>
    <scope>NUCLEOTIDE SEQUENCE [LARGE SCALE GENOMIC DNA]</scope>
    <source>
        <strain evidence="9 11">BIOML-A6</strain>
    </source>
</reference>
<dbReference type="Pfam" id="PF04055">
    <property type="entry name" value="Radical_SAM"/>
    <property type="match status" value="1"/>
</dbReference>
<dbReference type="AlphaFoldDB" id="A0A0P0G4M0"/>
<accession>A0A0P0G4M0</accession>
<dbReference type="GO" id="GO:0051536">
    <property type="term" value="F:iron-sulfur cluster binding"/>
    <property type="evidence" value="ECO:0007669"/>
    <property type="project" value="UniProtKB-KW"/>
</dbReference>
<dbReference type="SFLD" id="SFLDS00029">
    <property type="entry name" value="Radical_SAM"/>
    <property type="match status" value="1"/>
</dbReference>
<evidence type="ECO:0000256" key="4">
    <source>
        <dbReference type="ARBA" id="ARBA00023004"/>
    </source>
</evidence>
<dbReference type="NCBIfam" id="TIGR04085">
    <property type="entry name" value="rSAM_more_4Fe4S"/>
    <property type="match status" value="1"/>
</dbReference>
<dbReference type="RefSeq" id="WP_007215580.1">
    <property type="nucleotide sequence ID" value="NZ_CABMLT010000015.1"/>
</dbReference>
<keyword evidence="4" id="KW-0408">Iron</keyword>
<dbReference type="EMBL" id="VVYV01000051">
    <property type="protein sequence ID" value="KAA5413517.1"/>
    <property type="molecule type" value="Genomic_DNA"/>
</dbReference>
<keyword evidence="8" id="KW-0560">Oxidoreductase</keyword>
<dbReference type="SUPFAM" id="SSF102114">
    <property type="entry name" value="Radical SAM enzymes"/>
    <property type="match status" value="1"/>
</dbReference>
<evidence type="ECO:0000313" key="8">
    <source>
        <dbReference type="EMBL" id="ALJ61634.1"/>
    </source>
</evidence>
<dbReference type="Gene3D" id="3.20.20.70">
    <property type="entry name" value="Aldolase class I"/>
    <property type="match status" value="1"/>
</dbReference>
<gene>
    <name evidence="8" type="primary">chuR_3</name>
    <name evidence="8" type="ORF">BcellWH2_04417</name>
    <name evidence="9" type="ORF">F2Y81_22795</name>
</gene>
<dbReference type="Proteomes" id="UP000448877">
    <property type="component" value="Unassembled WGS sequence"/>
</dbReference>
<evidence type="ECO:0000313" key="9">
    <source>
        <dbReference type="EMBL" id="KAA5413517.1"/>
    </source>
</evidence>
<dbReference type="CDD" id="cd01335">
    <property type="entry name" value="Radical_SAM"/>
    <property type="match status" value="1"/>
</dbReference>
<dbReference type="InterPro" id="IPR058240">
    <property type="entry name" value="rSAM_sf"/>
</dbReference>
<evidence type="ECO:0000256" key="2">
    <source>
        <dbReference type="ARBA" id="ARBA00022691"/>
    </source>
</evidence>
<dbReference type="EMBL" id="CP012801">
    <property type="protein sequence ID" value="ALJ61634.1"/>
    <property type="molecule type" value="Genomic_DNA"/>
</dbReference>
<sequence>MIESKYNYYTQDGDKMICLNGISKMVFSVPIDTFNFIKEILADEDKQAQEPAITERLVEMHFLVNDNKQEIDTLLENKRKDANSSIYQLILNPTQDCIFRCWYCYETHRESKMSDTTIDNIKKLVIKVLDREDIDRIMIGWFGGEPLMYFDDIVYPLSIFIKKEAEKRNKSFSCNMTTNGFLLTTEVVRKCSLINLNLLQITLDGDENNHNKTRNKNGEPSFEKIVDNCIDFCSYLSDNRLALRINYTDKIIQTDFAKVLEVIPENIRPQIDVMFKRVWQTYDKKVQKTPLGLLSNVEKLKKMNFGYNYETDFSFIGGCLCYADRNNYVNLNFDGKAYRCTAEDYNSCNALGYLNDDGDIIWENETVKSFCSKPYIEDTKCMECNLLPICGGPCFKRKYQYITNKTDFCMVDKLDTDLDHFVREYYGYVQKKKHRILEV</sequence>